<dbReference type="GO" id="GO:0006508">
    <property type="term" value="P:proteolysis"/>
    <property type="evidence" value="ECO:0007669"/>
    <property type="project" value="InterPro"/>
</dbReference>
<dbReference type="GO" id="GO:0009002">
    <property type="term" value="F:serine-type D-Ala-D-Ala carboxypeptidase activity"/>
    <property type="evidence" value="ECO:0007669"/>
    <property type="project" value="UniProtKB-EC"/>
</dbReference>
<dbReference type="Proteomes" id="UP000321204">
    <property type="component" value="Chromosome"/>
</dbReference>
<dbReference type="PRINTS" id="PR00922">
    <property type="entry name" value="DADACBPTASE3"/>
</dbReference>
<feature type="chain" id="PRO_5023127179" evidence="3">
    <location>
        <begin position="24"/>
        <end position="471"/>
    </location>
</feature>
<protein>
    <submittedName>
        <fullName evidence="4">D-alanyl-D-alanine carboxypeptidase/D-alanyl-D-alanine-endopeptidase</fullName>
        <ecNumber evidence="4">3.4.16.4</ecNumber>
    </submittedName>
</protein>
<dbReference type="KEGG" id="fgg:FSB75_01655"/>
<accession>A0A5B8UPR0</accession>
<keyword evidence="4" id="KW-0645">Protease</keyword>
<dbReference type="EC" id="3.4.16.4" evidence="4"/>
<feature type="signal peptide" evidence="3">
    <location>
        <begin position="1"/>
        <end position="23"/>
    </location>
</feature>
<dbReference type="Gene3D" id="3.40.710.10">
    <property type="entry name" value="DD-peptidase/beta-lactamase superfamily"/>
    <property type="match status" value="2"/>
</dbReference>
<dbReference type="InterPro" id="IPR012338">
    <property type="entry name" value="Beta-lactam/transpept-like"/>
</dbReference>
<dbReference type="PANTHER" id="PTHR30023:SF0">
    <property type="entry name" value="PENICILLIN-SENSITIVE CARBOXYPEPTIDASE A"/>
    <property type="match status" value="1"/>
</dbReference>
<dbReference type="EMBL" id="CP042433">
    <property type="protein sequence ID" value="QEC58416.1"/>
    <property type="molecule type" value="Genomic_DNA"/>
</dbReference>
<organism evidence="4 5">
    <name type="scientific">Flavisolibacter ginsenosidimutans</name>
    <dbReference type="NCBI Taxonomy" id="661481"/>
    <lineage>
        <taxon>Bacteria</taxon>
        <taxon>Pseudomonadati</taxon>
        <taxon>Bacteroidota</taxon>
        <taxon>Chitinophagia</taxon>
        <taxon>Chitinophagales</taxon>
        <taxon>Chitinophagaceae</taxon>
        <taxon>Flavisolibacter</taxon>
    </lineage>
</organism>
<evidence type="ECO:0000313" key="5">
    <source>
        <dbReference type="Proteomes" id="UP000321204"/>
    </source>
</evidence>
<proteinExistence type="inferred from homology"/>
<keyword evidence="3" id="KW-0732">Signal</keyword>
<keyword evidence="2 4" id="KW-0378">Hydrolase</keyword>
<reference evidence="4 5" key="1">
    <citation type="journal article" date="2015" name="Int. J. Syst. Evol. Microbiol.">
        <title>Flavisolibacter ginsenosidimutans sp. nov., with ginsenoside-converting activity isolated from soil used for cultivating ginseng.</title>
        <authorList>
            <person name="Zhao Y."/>
            <person name="Liu Q."/>
            <person name="Kang M.S."/>
            <person name="Jin F."/>
            <person name="Yu H."/>
            <person name="Im W.T."/>
        </authorList>
    </citation>
    <scope>NUCLEOTIDE SEQUENCE [LARGE SCALE GENOMIC DNA]</scope>
    <source>
        <strain evidence="4 5">Gsoil 636</strain>
    </source>
</reference>
<gene>
    <name evidence="4" type="primary">dacB</name>
    <name evidence="4" type="ORF">FSB75_01655</name>
</gene>
<dbReference type="PANTHER" id="PTHR30023">
    <property type="entry name" value="D-ALANYL-D-ALANINE CARBOXYPEPTIDASE"/>
    <property type="match status" value="1"/>
</dbReference>
<evidence type="ECO:0000256" key="1">
    <source>
        <dbReference type="ARBA" id="ARBA00006096"/>
    </source>
</evidence>
<evidence type="ECO:0000256" key="2">
    <source>
        <dbReference type="ARBA" id="ARBA00022801"/>
    </source>
</evidence>
<comment type="similarity">
    <text evidence="1">Belongs to the peptidase S13 family.</text>
</comment>
<dbReference type="Pfam" id="PF02113">
    <property type="entry name" value="Peptidase_S13"/>
    <property type="match status" value="1"/>
</dbReference>
<name>A0A5B8UPR0_9BACT</name>
<sequence length="471" mass="51563">MYKRMKRTFWLLIVACLSSQLHAQTASDNLAKAWSTFEADSQLQSAVASIYVIDESSGAVVFDRNSRIGLAPASTQKIITAAAAYEVLGKDFRFQTKFGYYSGIKRGRLAGSIVVLPSGDPTLGSWRWKSTTEDSVTRRIVKGLAQTGIQFFNGFSIDESGKDEEAIPGGWIWEDIGNYYGAGATALNWRENQYDLILKSGKNIGDSVLITGTKPALYDYSITSKLKAAAKGTGDNSVIYFPVTTSALVVRGTIPAGEERFVVSGAMPSPNGQFLATLTDSLARRGIAKEGRDETVSQSNYDASKLTVFHTEVSPPLDSMSYWFLKRSINLYGEAFAKRIAIASNHPFTSEDGANVIANLWSNKGIGIDRNELHTYDGSGLSPLNRVTTHAQVSVLQYAKKQAWFSGYFSGFPEFNGMKLKSGTINRVKSFCGYHTSKAGKSYIVSYIVNNYNGASSSLVQKMYKVLNELK</sequence>
<dbReference type="Gene3D" id="3.50.80.20">
    <property type="entry name" value="D-Ala-D-Ala carboxypeptidase C, peptidase S13"/>
    <property type="match status" value="1"/>
</dbReference>
<keyword evidence="4" id="KW-0121">Carboxypeptidase</keyword>
<evidence type="ECO:0000313" key="4">
    <source>
        <dbReference type="EMBL" id="QEC58416.1"/>
    </source>
</evidence>
<dbReference type="NCBIfam" id="TIGR00666">
    <property type="entry name" value="PBP4"/>
    <property type="match status" value="1"/>
</dbReference>
<keyword evidence="5" id="KW-1185">Reference proteome</keyword>
<dbReference type="OrthoDB" id="9802627at2"/>
<dbReference type="AlphaFoldDB" id="A0A5B8UPR0"/>
<dbReference type="GO" id="GO:0000270">
    <property type="term" value="P:peptidoglycan metabolic process"/>
    <property type="evidence" value="ECO:0007669"/>
    <property type="project" value="TreeGrafter"/>
</dbReference>
<dbReference type="InterPro" id="IPR000667">
    <property type="entry name" value="Peptidase_S13"/>
</dbReference>
<dbReference type="SUPFAM" id="SSF56601">
    <property type="entry name" value="beta-lactamase/transpeptidase-like"/>
    <property type="match status" value="1"/>
</dbReference>
<evidence type="ECO:0000256" key="3">
    <source>
        <dbReference type="SAM" id="SignalP"/>
    </source>
</evidence>